<reference evidence="12 13" key="1">
    <citation type="journal article" date="2016" name="Nat. Commun.">
        <title>Thousands of microbial genomes shed light on interconnected biogeochemical processes in an aquifer system.</title>
        <authorList>
            <person name="Anantharaman K."/>
            <person name="Brown C.T."/>
            <person name="Hug L.A."/>
            <person name="Sharon I."/>
            <person name="Castelle C.J."/>
            <person name="Probst A.J."/>
            <person name="Thomas B.C."/>
            <person name="Singh A."/>
            <person name="Wilkins M.J."/>
            <person name="Karaoz U."/>
            <person name="Brodie E.L."/>
            <person name="Williams K.H."/>
            <person name="Hubbard S.S."/>
            <person name="Banfield J.F."/>
        </authorList>
    </citation>
    <scope>NUCLEOTIDE SEQUENCE [LARGE SCALE GENOMIC DNA]</scope>
</reference>
<dbReference type="GO" id="GO:0000287">
    <property type="term" value="F:magnesium ion binding"/>
    <property type="evidence" value="ECO:0007669"/>
    <property type="project" value="UniProtKB-UniRule"/>
</dbReference>
<dbReference type="AlphaFoldDB" id="A0A1F6TZ84"/>
<dbReference type="NCBIfam" id="TIGR00476">
    <property type="entry name" value="selD"/>
    <property type="match status" value="1"/>
</dbReference>
<dbReference type="PIRSF" id="PIRSF036407">
    <property type="entry name" value="Selenphspht_syn"/>
    <property type="match status" value="1"/>
</dbReference>
<keyword evidence="7 9" id="KW-0460">Magnesium</keyword>
<feature type="binding site" description="in other chain" evidence="9">
    <location>
        <position position="21"/>
    </location>
    <ligand>
        <name>ATP</name>
        <dbReference type="ChEBI" id="CHEBI:30616"/>
        <note>ligand shared between dimeric partners</note>
    </ligand>
</feature>
<dbReference type="PANTHER" id="PTHR10256:SF0">
    <property type="entry name" value="INACTIVE SELENIDE, WATER DIKINASE-LIKE PROTEIN-RELATED"/>
    <property type="match status" value="1"/>
</dbReference>
<dbReference type="GO" id="GO:0004756">
    <property type="term" value="F:selenide, water dikinase activity"/>
    <property type="evidence" value="ECO:0007669"/>
    <property type="project" value="UniProtKB-UniRule"/>
</dbReference>
<protein>
    <recommendedName>
        <fullName evidence="9">Selenide, water dikinase</fullName>
        <ecNumber evidence="9">2.7.9.3</ecNumber>
    </recommendedName>
    <alternativeName>
        <fullName evidence="9">Selenium donor protein</fullName>
    </alternativeName>
    <alternativeName>
        <fullName evidence="9">Selenophosphate synthase</fullName>
    </alternativeName>
</protein>
<evidence type="ECO:0000256" key="5">
    <source>
        <dbReference type="ARBA" id="ARBA00022777"/>
    </source>
</evidence>
<dbReference type="SUPFAM" id="SSF56042">
    <property type="entry name" value="PurM C-terminal domain-like"/>
    <property type="match status" value="1"/>
</dbReference>
<feature type="site" description="Important for catalytic activity" evidence="9">
    <location>
        <position position="21"/>
    </location>
</feature>
<evidence type="ECO:0000256" key="7">
    <source>
        <dbReference type="ARBA" id="ARBA00022842"/>
    </source>
</evidence>
<evidence type="ECO:0000256" key="2">
    <source>
        <dbReference type="ARBA" id="ARBA00022679"/>
    </source>
</evidence>
<keyword evidence="8 9" id="KW-0711">Selenium</keyword>
<proteinExistence type="inferred from homology"/>
<evidence type="ECO:0000313" key="12">
    <source>
        <dbReference type="EMBL" id="OGI50455.1"/>
    </source>
</evidence>
<keyword evidence="2 9" id="KW-0808">Transferase</keyword>
<evidence type="ECO:0000259" key="10">
    <source>
        <dbReference type="Pfam" id="PF00586"/>
    </source>
</evidence>
<dbReference type="Gene3D" id="3.90.650.10">
    <property type="entry name" value="PurM-like C-terminal domain"/>
    <property type="match status" value="1"/>
</dbReference>
<dbReference type="STRING" id="1817768.A3A87_09650"/>
<feature type="binding site" description="in other chain" evidence="9">
    <location>
        <position position="68"/>
    </location>
    <ligand>
        <name>ATP</name>
        <dbReference type="ChEBI" id="CHEBI:30616"/>
        <note>ligand shared between dimeric partners</note>
    </ligand>
</feature>
<dbReference type="CDD" id="cd02195">
    <property type="entry name" value="SelD"/>
    <property type="match status" value="1"/>
</dbReference>
<evidence type="ECO:0000259" key="11">
    <source>
        <dbReference type="Pfam" id="PF02769"/>
    </source>
</evidence>
<comment type="catalytic activity">
    <reaction evidence="9">
        <text>hydrogenselenide + ATP + H2O = selenophosphate + AMP + phosphate + 2 H(+)</text>
        <dbReference type="Rhea" id="RHEA:18737"/>
        <dbReference type="ChEBI" id="CHEBI:15377"/>
        <dbReference type="ChEBI" id="CHEBI:15378"/>
        <dbReference type="ChEBI" id="CHEBI:16144"/>
        <dbReference type="ChEBI" id="CHEBI:29317"/>
        <dbReference type="ChEBI" id="CHEBI:30616"/>
        <dbReference type="ChEBI" id="CHEBI:43474"/>
        <dbReference type="ChEBI" id="CHEBI:456215"/>
        <dbReference type="EC" id="2.7.9.3"/>
    </reaction>
</comment>
<dbReference type="InterPro" id="IPR023061">
    <property type="entry name" value="SelD_I"/>
</dbReference>
<feature type="domain" description="PurM-like C-terminal" evidence="11">
    <location>
        <begin position="169"/>
        <end position="347"/>
    </location>
</feature>
<sequence>MTAPEKIRLTQWASCAGCAAKMDAGRLADILRHLPRSTDPNLLVGPETSDDSGVYRIADNLALLNTVDFFPPVVDDPYLYGQIAAANALSDIYAMGGRPITALNLVAFPQTGLDLGVLHKILRGGADKLKEADVALVGGHTVVDQEVKYGMAITGLVDPARLIRNSGAQPGDRLILTKPIGVGVITTALKQERAEASLVERAANVMRRLNRAAAETMLLHDVHACTDVTGYGLLGHALELARASGVRLRIEHQKVPHFPEALDLCARDIRPSGLAGNRQAFSESVRFDDAVPEVWRELLFDPQTSGGLLIALPGAEASRLLQRLSESGIEASSIGHVTEHGAGEITVV</sequence>
<dbReference type="GO" id="GO:0005737">
    <property type="term" value="C:cytoplasm"/>
    <property type="evidence" value="ECO:0007669"/>
    <property type="project" value="TreeGrafter"/>
</dbReference>
<dbReference type="PANTHER" id="PTHR10256">
    <property type="entry name" value="SELENIDE, WATER DIKINASE"/>
    <property type="match status" value="1"/>
</dbReference>
<dbReference type="Pfam" id="PF02769">
    <property type="entry name" value="AIRS_C"/>
    <property type="match status" value="1"/>
</dbReference>
<keyword evidence="4 9" id="KW-0547">Nucleotide-binding</keyword>
<feature type="binding site" evidence="9">
    <location>
        <position position="51"/>
    </location>
    <ligand>
        <name>Mg(2+)</name>
        <dbReference type="ChEBI" id="CHEBI:18420"/>
    </ligand>
</feature>
<dbReference type="EMBL" id="MFTC01000069">
    <property type="protein sequence ID" value="OGI50455.1"/>
    <property type="molecule type" value="Genomic_DNA"/>
</dbReference>
<accession>A0A1F6TZ84</accession>
<comment type="caution">
    <text evidence="12">The sequence shown here is derived from an EMBL/GenBank/DDBJ whole genome shotgun (WGS) entry which is preliminary data.</text>
</comment>
<feature type="binding site" evidence="9">
    <location>
        <begin position="139"/>
        <end position="141"/>
    </location>
    <ligand>
        <name>ATP</name>
        <dbReference type="ChEBI" id="CHEBI:30616"/>
        <note>ligand shared between dimeric partners</note>
    </ligand>
</feature>
<dbReference type="FunFam" id="3.90.650.10:FF:000004">
    <property type="entry name" value="Selenide, water dikinase"/>
    <property type="match status" value="1"/>
</dbReference>
<organism evidence="12 13">
    <name type="scientific">Candidatus Muproteobacteria bacterium RIFCSPLOWO2_01_FULL_60_18</name>
    <dbReference type="NCBI Taxonomy" id="1817768"/>
    <lineage>
        <taxon>Bacteria</taxon>
        <taxon>Pseudomonadati</taxon>
        <taxon>Pseudomonadota</taxon>
        <taxon>Candidatus Muproteobacteria</taxon>
    </lineage>
</organism>
<comment type="function">
    <text evidence="9">Synthesizes selenophosphate from selenide and ATP.</text>
</comment>
<evidence type="ECO:0000256" key="8">
    <source>
        <dbReference type="ARBA" id="ARBA00023266"/>
    </source>
</evidence>
<dbReference type="InterPro" id="IPR010918">
    <property type="entry name" value="PurM-like_C_dom"/>
</dbReference>
<dbReference type="Pfam" id="PF00586">
    <property type="entry name" value="AIRS"/>
    <property type="match status" value="1"/>
</dbReference>
<feature type="active site" evidence="9">
    <location>
        <position position="18"/>
    </location>
</feature>
<dbReference type="EC" id="2.7.9.3" evidence="9"/>
<keyword evidence="3 9" id="KW-0479">Metal-binding</keyword>
<evidence type="ECO:0000313" key="13">
    <source>
        <dbReference type="Proteomes" id="UP000179037"/>
    </source>
</evidence>
<keyword evidence="5 9" id="KW-0418">Kinase</keyword>
<evidence type="ECO:0000256" key="1">
    <source>
        <dbReference type="ARBA" id="ARBA00008026"/>
    </source>
</evidence>
<dbReference type="GO" id="GO:0005524">
    <property type="term" value="F:ATP binding"/>
    <property type="evidence" value="ECO:0007669"/>
    <property type="project" value="UniProtKB-UniRule"/>
</dbReference>
<dbReference type="HAMAP" id="MF_00625">
    <property type="entry name" value="SelD"/>
    <property type="match status" value="1"/>
</dbReference>
<dbReference type="SUPFAM" id="SSF55326">
    <property type="entry name" value="PurM N-terminal domain-like"/>
    <property type="match status" value="1"/>
</dbReference>
<gene>
    <name evidence="9" type="primary">selD</name>
    <name evidence="12" type="ORF">A3A87_09650</name>
</gene>
<feature type="binding site" evidence="9">
    <location>
        <position position="227"/>
    </location>
    <ligand>
        <name>Mg(2+)</name>
        <dbReference type="ChEBI" id="CHEBI:18420"/>
    </ligand>
</feature>
<feature type="binding site" evidence="9">
    <location>
        <position position="91"/>
    </location>
    <ligand>
        <name>Mg(2+)</name>
        <dbReference type="ChEBI" id="CHEBI:18420"/>
    </ligand>
</feature>
<dbReference type="InterPro" id="IPR036676">
    <property type="entry name" value="PurM-like_C_sf"/>
</dbReference>
<dbReference type="FunFam" id="3.30.1330.10:FF:000003">
    <property type="entry name" value="Selenide, water dikinase"/>
    <property type="match status" value="1"/>
</dbReference>
<dbReference type="GO" id="GO:0016260">
    <property type="term" value="P:selenocysteine biosynthetic process"/>
    <property type="evidence" value="ECO:0007669"/>
    <property type="project" value="InterPro"/>
</dbReference>
<dbReference type="InterPro" id="IPR016188">
    <property type="entry name" value="PurM-like_N"/>
</dbReference>
<comment type="similarity">
    <text evidence="1 9">Belongs to the selenophosphate synthase 1 family. Class I subfamily.</text>
</comment>
<dbReference type="NCBIfam" id="NF002098">
    <property type="entry name" value="PRK00943.1"/>
    <property type="match status" value="1"/>
</dbReference>
<comment type="cofactor">
    <cofactor evidence="9">
        <name>Mg(2+)</name>
        <dbReference type="ChEBI" id="CHEBI:18420"/>
    </cofactor>
    <text evidence="9">Binds 1 Mg(2+) ion per monomer.</text>
</comment>
<evidence type="ECO:0000256" key="9">
    <source>
        <dbReference type="HAMAP-Rule" id="MF_00625"/>
    </source>
</evidence>
<keyword evidence="6 9" id="KW-0067">ATP-binding</keyword>
<feature type="binding site" description="in other chain" evidence="9">
    <location>
        <position position="91"/>
    </location>
    <ligand>
        <name>ATP</name>
        <dbReference type="ChEBI" id="CHEBI:30616"/>
        <note>ligand shared between dimeric partners</note>
    </ligand>
</feature>
<evidence type="ECO:0000256" key="3">
    <source>
        <dbReference type="ARBA" id="ARBA00022723"/>
    </source>
</evidence>
<evidence type="ECO:0000256" key="4">
    <source>
        <dbReference type="ARBA" id="ARBA00022741"/>
    </source>
</evidence>
<name>A0A1F6TZ84_9PROT</name>
<feature type="binding site" description="in other chain" evidence="9">
    <location>
        <begin position="48"/>
        <end position="50"/>
    </location>
    <ligand>
        <name>ATP</name>
        <dbReference type="ChEBI" id="CHEBI:30616"/>
        <note>ligand shared between dimeric partners</note>
    </ligand>
</feature>
<dbReference type="InterPro" id="IPR036921">
    <property type="entry name" value="PurM-like_N_sf"/>
</dbReference>
<dbReference type="InterPro" id="IPR004536">
    <property type="entry name" value="SPS/SelD"/>
</dbReference>
<comment type="subunit">
    <text evidence="9">Homodimer.</text>
</comment>
<feature type="domain" description="PurM-like N-terminal" evidence="10">
    <location>
        <begin position="50"/>
        <end position="157"/>
    </location>
</feature>
<dbReference type="Gene3D" id="3.30.1330.10">
    <property type="entry name" value="PurM-like, N-terminal domain"/>
    <property type="match status" value="1"/>
</dbReference>
<evidence type="ECO:0000256" key="6">
    <source>
        <dbReference type="ARBA" id="ARBA00022840"/>
    </source>
</evidence>
<dbReference type="Proteomes" id="UP000179037">
    <property type="component" value="Unassembled WGS sequence"/>
</dbReference>